<protein>
    <submittedName>
        <fullName evidence="2">Uncharacterized protein</fullName>
    </submittedName>
</protein>
<accession>S6AT78</accession>
<dbReference type="eggNOG" id="ENOG50340K3">
    <property type="taxonomic scope" value="Bacteria"/>
</dbReference>
<feature type="repeat" description="TPR" evidence="1">
    <location>
        <begin position="298"/>
        <end position="331"/>
    </location>
</feature>
<dbReference type="AlphaFoldDB" id="S6AT78"/>
<dbReference type="InterPro" id="IPR019734">
    <property type="entry name" value="TPR_rpt"/>
</dbReference>
<proteinExistence type="predicted"/>
<keyword evidence="3" id="KW-1185">Reference proteome</keyword>
<dbReference type="KEGG" id="pre:PCA10_35860"/>
<reference evidence="2 3" key="1">
    <citation type="journal article" date="2013" name="Genome Announc.">
        <title>Complete Genome Sequence of the Carbazole Degrader Pseudomonas resinovorans Strain CA10 (NBRC 106553).</title>
        <authorList>
            <person name="Shintani M."/>
            <person name="Hosoyama A."/>
            <person name="Ohji S."/>
            <person name="Tsuchikane K."/>
            <person name="Takarada H."/>
            <person name="Yamazoe A."/>
            <person name="Fujita N."/>
            <person name="Nojiri H."/>
        </authorList>
    </citation>
    <scope>NUCLEOTIDE SEQUENCE [LARGE SCALE GENOMIC DNA]</scope>
    <source>
        <strain evidence="2 3">NBRC 106553</strain>
    </source>
</reference>
<dbReference type="PROSITE" id="PS50005">
    <property type="entry name" value="TPR"/>
    <property type="match status" value="1"/>
</dbReference>
<dbReference type="HOGENOM" id="CLU_789563_0_0_6"/>
<dbReference type="Proteomes" id="UP000015503">
    <property type="component" value="Chromosome"/>
</dbReference>
<dbReference type="SUPFAM" id="SSF48452">
    <property type="entry name" value="TPR-like"/>
    <property type="match status" value="1"/>
</dbReference>
<dbReference type="InterPro" id="IPR011990">
    <property type="entry name" value="TPR-like_helical_dom_sf"/>
</dbReference>
<sequence length="351" mass="39566">MAYSNLRALSPFRVELHQLISSPLASSGNTSGHEVLLEDRRAETVPDATIERLSLIIEQASNNLPPGDNEDPEIALNKLYSIEHTLTTNNFVCSIPWFLVPSLAQGLELKPLQNQQLIFAGENRYRRAHIEKNINQDFSHVDCDLSSLVYLSISETIGLPICFVEVPGHNFIRWNFTNGKYINWDTNFGYNRFTDDEYARMYGAQKEQIDNGTYLSNMTKANVLGYFGLCRGGTLDSQGKIDEAISEYYFGLENYPQSPVPGNVLAWKFVSSRRAQQIITPNQALELSRKACSIFRSADNLDTLACVLAEHGEFEEAIAIETEAYQLDPRTEFKAMIDAFKLGQTWLDING</sequence>
<dbReference type="OrthoDB" id="6996685at2"/>
<dbReference type="RefSeq" id="WP_016493460.1">
    <property type="nucleotide sequence ID" value="NC_021499.1"/>
</dbReference>
<dbReference type="EMBL" id="AP013068">
    <property type="protein sequence ID" value="BAN49318.1"/>
    <property type="molecule type" value="Genomic_DNA"/>
</dbReference>
<name>S6AT78_METRE</name>
<evidence type="ECO:0000256" key="1">
    <source>
        <dbReference type="PROSITE-ProRule" id="PRU00339"/>
    </source>
</evidence>
<organism evidence="2 3">
    <name type="scientific">Metapseudomonas resinovorans NBRC 106553</name>
    <dbReference type="NCBI Taxonomy" id="1245471"/>
    <lineage>
        <taxon>Bacteria</taxon>
        <taxon>Pseudomonadati</taxon>
        <taxon>Pseudomonadota</taxon>
        <taxon>Gammaproteobacteria</taxon>
        <taxon>Pseudomonadales</taxon>
        <taxon>Pseudomonadaceae</taxon>
        <taxon>Metapseudomonas</taxon>
    </lineage>
</organism>
<dbReference type="STRING" id="1245471.PCA10_35860"/>
<gene>
    <name evidence="2" type="ORF">PCA10_35860</name>
</gene>
<evidence type="ECO:0000313" key="2">
    <source>
        <dbReference type="EMBL" id="BAN49318.1"/>
    </source>
</evidence>
<keyword evidence="1" id="KW-0802">TPR repeat</keyword>
<dbReference type="Gene3D" id="1.25.40.10">
    <property type="entry name" value="Tetratricopeptide repeat domain"/>
    <property type="match status" value="1"/>
</dbReference>
<evidence type="ECO:0000313" key="3">
    <source>
        <dbReference type="Proteomes" id="UP000015503"/>
    </source>
</evidence>